<dbReference type="EMBL" id="JAHHGZ010000041">
    <property type="protein sequence ID" value="MBW4671241.1"/>
    <property type="molecule type" value="Genomic_DNA"/>
</dbReference>
<dbReference type="AlphaFoldDB" id="A0A951QSD9"/>
<sequence>MNVRFKQTLRQFFRLINRLSLIEKLLYSFLLVVAVRAFAKWISALYKNFTDWLYKCLKYTTDYIYSNFQTITLVVIGIFLLGIGCFLCFRQWRSKQSQVEENIDEDLDENTNNHAYLLPEAAINQPQTIYTEGNYNEKIYGDFVEIHGNQININNDFAQVAEQIRELVEQLKSQGYTQEEAEEQIANELEEQAFKNPKVKKTLRRWRKSFSKKNNNTNDTEIAQEVVKTATSYSYTSSKDFTDVIGGDFHTLNELLQSQKWEEADWETAKIIYAIGQNELSRHLEYEDYRPDYIIEDHIKILPKKYLNNIDKLWKKHSNGRFGFSVQKRIWESICKQKQGQIYFSQYKAIEEFGDLVGWRKKDDWLYYVDLYDSIKTAAPGHLPLTYMLRSDKLEKCQVDFDVFIVIFERL</sequence>
<evidence type="ECO:0000313" key="4">
    <source>
        <dbReference type="Proteomes" id="UP000729701"/>
    </source>
</evidence>
<evidence type="ECO:0000256" key="1">
    <source>
        <dbReference type="SAM" id="Phobius"/>
    </source>
</evidence>
<organism evidence="3 4">
    <name type="scientific">Cyanomargarita calcarea GSE-NOS-MK-12-04C</name>
    <dbReference type="NCBI Taxonomy" id="2839659"/>
    <lineage>
        <taxon>Bacteria</taxon>
        <taxon>Bacillati</taxon>
        <taxon>Cyanobacteriota</taxon>
        <taxon>Cyanophyceae</taxon>
        <taxon>Nostocales</taxon>
        <taxon>Cyanomargaritaceae</taxon>
        <taxon>Cyanomargarita</taxon>
    </lineage>
</organism>
<dbReference type="Proteomes" id="UP000729701">
    <property type="component" value="Unassembled WGS sequence"/>
</dbReference>
<feature type="domain" description="GUN4-like" evidence="2">
    <location>
        <begin position="248"/>
        <end position="396"/>
    </location>
</feature>
<dbReference type="PANTHER" id="PTHR34800">
    <property type="entry name" value="TETRAPYRROLE-BINDING PROTEIN, CHLOROPLASTIC"/>
    <property type="match status" value="1"/>
</dbReference>
<feature type="transmembrane region" description="Helical" evidence="1">
    <location>
        <begin position="63"/>
        <end position="89"/>
    </location>
</feature>
<dbReference type="CDD" id="cd16383">
    <property type="entry name" value="GUN4"/>
    <property type="match status" value="1"/>
</dbReference>
<reference evidence="3" key="2">
    <citation type="journal article" date="2022" name="Microbiol. Resour. Announc.">
        <title>Metagenome Sequencing to Explore Phylogenomics of Terrestrial Cyanobacteria.</title>
        <authorList>
            <person name="Ward R.D."/>
            <person name="Stajich J.E."/>
            <person name="Johansen J.R."/>
            <person name="Huntemann M."/>
            <person name="Clum A."/>
            <person name="Foster B."/>
            <person name="Foster B."/>
            <person name="Roux S."/>
            <person name="Palaniappan K."/>
            <person name="Varghese N."/>
            <person name="Mukherjee S."/>
            <person name="Reddy T.B.K."/>
            <person name="Daum C."/>
            <person name="Copeland A."/>
            <person name="Chen I.A."/>
            <person name="Ivanova N.N."/>
            <person name="Kyrpides N.C."/>
            <person name="Shapiro N."/>
            <person name="Eloe-Fadrosh E.A."/>
            <person name="Pietrasiak N."/>
        </authorList>
    </citation>
    <scope>NUCLEOTIDE SEQUENCE</scope>
    <source>
        <strain evidence="3">GSE-NOS-MK-12-04C</strain>
    </source>
</reference>
<keyword evidence="1" id="KW-0472">Membrane</keyword>
<keyword evidence="1" id="KW-1133">Transmembrane helix</keyword>
<accession>A0A951QSD9</accession>
<name>A0A951QSD9_9CYAN</name>
<comment type="caution">
    <text evidence="3">The sequence shown here is derived from an EMBL/GenBank/DDBJ whole genome shotgun (WGS) entry which is preliminary data.</text>
</comment>
<dbReference type="PANTHER" id="PTHR34800:SF1">
    <property type="entry name" value="TETRAPYRROLE-BINDING PROTEIN, CHLOROPLASTIC"/>
    <property type="match status" value="1"/>
</dbReference>
<dbReference type="GO" id="GO:0046906">
    <property type="term" value="F:tetrapyrrole binding"/>
    <property type="evidence" value="ECO:0007669"/>
    <property type="project" value="TreeGrafter"/>
</dbReference>
<dbReference type="Gene3D" id="1.25.40.620">
    <property type="match status" value="1"/>
</dbReference>
<dbReference type="InterPro" id="IPR037215">
    <property type="entry name" value="GUN4-like_sf"/>
</dbReference>
<reference evidence="3" key="1">
    <citation type="submission" date="2021-05" db="EMBL/GenBank/DDBJ databases">
        <authorList>
            <person name="Pietrasiak N."/>
            <person name="Ward R."/>
            <person name="Stajich J.E."/>
            <person name="Kurbessoian T."/>
        </authorList>
    </citation>
    <scope>NUCLEOTIDE SEQUENCE</scope>
    <source>
        <strain evidence="3">GSE-NOS-MK-12-04C</strain>
    </source>
</reference>
<protein>
    <submittedName>
        <fullName evidence="3">GUN4 domain-containing protein</fullName>
    </submittedName>
</protein>
<evidence type="ECO:0000313" key="3">
    <source>
        <dbReference type="EMBL" id="MBW4671241.1"/>
    </source>
</evidence>
<keyword evidence="1" id="KW-0812">Transmembrane</keyword>
<dbReference type="InterPro" id="IPR008629">
    <property type="entry name" value="GUN4-like"/>
</dbReference>
<gene>
    <name evidence="3" type="ORF">KME60_28420</name>
</gene>
<feature type="transmembrane region" description="Helical" evidence="1">
    <location>
        <begin position="21"/>
        <end position="43"/>
    </location>
</feature>
<dbReference type="Gene3D" id="1.10.10.1770">
    <property type="entry name" value="Gun4-like"/>
    <property type="match status" value="1"/>
</dbReference>
<proteinExistence type="predicted"/>
<dbReference type="SUPFAM" id="SSF140869">
    <property type="entry name" value="GUN4-like"/>
    <property type="match status" value="1"/>
</dbReference>
<evidence type="ECO:0000259" key="2">
    <source>
        <dbReference type="Pfam" id="PF05419"/>
    </source>
</evidence>
<dbReference type="Pfam" id="PF05419">
    <property type="entry name" value="GUN4"/>
    <property type="match status" value="1"/>
</dbReference>